<evidence type="ECO:0000256" key="1">
    <source>
        <dbReference type="SAM" id="MobiDB-lite"/>
    </source>
</evidence>
<gene>
    <name evidence="3" type="ORF">ACGLYG10_0703</name>
</gene>
<evidence type="ECO:0000313" key="4">
    <source>
        <dbReference type="Proteomes" id="UP000184291"/>
    </source>
</evidence>
<dbReference type="Pfam" id="PF20211">
    <property type="entry name" value="DUF6571"/>
    <property type="match status" value="1"/>
</dbReference>
<organism evidence="3 4">
    <name type="scientific">Actinomyces glycerinitolerans</name>
    <dbReference type="NCBI Taxonomy" id="1892869"/>
    <lineage>
        <taxon>Bacteria</taxon>
        <taxon>Bacillati</taxon>
        <taxon>Actinomycetota</taxon>
        <taxon>Actinomycetes</taxon>
        <taxon>Actinomycetales</taxon>
        <taxon>Actinomycetaceae</taxon>
        <taxon>Actinomyces</taxon>
    </lineage>
</organism>
<evidence type="ECO:0000313" key="3">
    <source>
        <dbReference type="EMBL" id="SHE24499.1"/>
    </source>
</evidence>
<reference evidence="4" key="1">
    <citation type="submission" date="2016-09" db="EMBL/GenBank/DDBJ databases">
        <authorList>
            <person name="Strepis N."/>
        </authorList>
    </citation>
    <scope>NUCLEOTIDE SEQUENCE [LARGE SCALE GENOMIC DNA]</scope>
</reference>
<evidence type="ECO:0000259" key="2">
    <source>
        <dbReference type="Pfam" id="PF20211"/>
    </source>
</evidence>
<dbReference type="STRING" id="1892869.ACGLYG10_0703"/>
<keyword evidence="4" id="KW-1185">Reference proteome</keyword>
<feature type="region of interest" description="Disordered" evidence="1">
    <location>
        <begin position="1"/>
        <end position="21"/>
    </location>
</feature>
<feature type="domain" description="DUF6571" evidence="2">
    <location>
        <begin position="27"/>
        <end position="229"/>
    </location>
</feature>
<protein>
    <recommendedName>
        <fullName evidence="2">DUF6571 domain-containing protein</fullName>
    </recommendedName>
</protein>
<dbReference type="Proteomes" id="UP000184291">
    <property type="component" value="Unassembled WGS sequence"/>
</dbReference>
<proteinExistence type="predicted"/>
<name>A0A1M4RX33_9ACTO</name>
<accession>A0A1M4RX33</accession>
<dbReference type="EMBL" id="FQTT01000002">
    <property type="protein sequence ID" value="SHE24499.1"/>
    <property type="molecule type" value="Genomic_DNA"/>
</dbReference>
<dbReference type="AlphaFoldDB" id="A0A1M4RX33"/>
<sequence length="357" mass="38027">MVACTADSDERGLDIPGFEPDAATDQANVRAAFEYLNPDGEMSGGWWVPGERTRERWETLADSWDSSTLEELTAAMAAVSTMRGSQDEETSAAATWVTARSIEFAVDQVPFEDYTEAMKENLAVVVASTADEGSGVAGGGTTKGLGLYRDDGSKNSGDANSVYTTLIYRLIDNQDAAATISKAFVDAAMADYSSMADAGDLGAMGQDMGNAYGYLNAIGVERMTDIAGADVAFDNPITITRSTLESQAYAEAVNQGLFADLDAFNSEYLQDEFGEPYSWYSTGADGAVSFNLDNPPTRRQSIEVHNWADDVAPEHDPEGVFMNANRGLNTGISDGQSLIYGHDGAGGDPGDIAIEKY</sequence>
<dbReference type="InterPro" id="IPR046701">
    <property type="entry name" value="DUF6571"/>
</dbReference>